<dbReference type="HOGENOM" id="CLU_2275640_0_0_5"/>
<dbReference type="Proteomes" id="UP000030907">
    <property type="component" value="Chromosome"/>
</dbReference>
<dbReference type="STRING" id="1515612.SKP52_00700"/>
<name>A0A0A7PGK5_9SPHN</name>
<accession>A0A0A7PGK5</accession>
<dbReference type="EMBL" id="CP009122">
    <property type="protein sequence ID" value="AJA07082.1"/>
    <property type="molecule type" value="Genomic_DNA"/>
</dbReference>
<sequence length="102" mass="11059">MSRMWDTPDFWARGEADEALRDMPDVEPAAMAHSLKRSAASYGGDPETVALIATDLRRRAAAGIRFWTGPEAVTSPAAKTVTGAHSRTRSDIAELMDDEIPS</sequence>
<evidence type="ECO:0000256" key="1">
    <source>
        <dbReference type="SAM" id="MobiDB-lite"/>
    </source>
</evidence>
<dbReference type="AlphaFoldDB" id="A0A0A7PGK5"/>
<feature type="region of interest" description="Disordered" evidence="1">
    <location>
        <begin position="77"/>
        <end position="102"/>
    </location>
</feature>
<gene>
    <name evidence="2" type="ORF">SKP52_00700</name>
</gene>
<reference evidence="2 3" key="1">
    <citation type="journal article" date="2015" name="Int. J. Syst. Evol. Microbiol.">
        <title>Description of Sphingopyxis fribergensis sp. nov. - a soil bacterium with the ability to degrade styrene and phenylacetic acid.</title>
        <authorList>
            <person name="Oelschlagel M."/>
            <person name="Ruckert C."/>
            <person name="Kalinowski J."/>
            <person name="Schmidt G."/>
            <person name="Schlomann M."/>
            <person name="Tischler D."/>
        </authorList>
    </citation>
    <scope>NUCLEOTIDE SEQUENCE [LARGE SCALE GENOMIC DNA]</scope>
    <source>
        <strain evidence="2 3">Kp5.2</strain>
    </source>
</reference>
<protein>
    <submittedName>
        <fullName evidence="2">Uncharacterized protein</fullName>
    </submittedName>
</protein>
<proteinExistence type="predicted"/>
<organism evidence="2 3">
    <name type="scientific">Sphingopyxis fribergensis</name>
    <dbReference type="NCBI Taxonomy" id="1515612"/>
    <lineage>
        <taxon>Bacteria</taxon>
        <taxon>Pseudomonadati</taxon>
        <taxon>Pseudomonadota</taxon>
        <taxon>Alphaproteobacteria</taxon>
        <taxon>Sphingomonadales</taxon>
        <taxon>Sphingomonadaceae</taxon>
        <taxon>Sphingopyxis</taxon>
    </lineage>
</organism>
<dbReference type="RefSeq" id="WP_039570583.1">
    <property type="nucleotide sequence ID" value="NZ_CP009122.1"/>
</dbReference>
<evidence type="ECO:0000313" key="2">
    <source>
        <dbReference type="EMBL" id="AJA07082.1"/>
    </source>
</evidence>
<dbReference type="OrthoDB" id="9835080at2"/>
<keyword evidence="3" id="KW-1185">Reference proteome</keyword>
<dbReference type="KEGG" id="sphk:SKP52_00700"/>
<evidence type="ECO:0000313" key="3">
    <source>
        <dbReference type="Proteomes" id="UP000030907"/>
    </source>
</evidence>